<dbReference type="Proteomes" id="UP001647436">
    <property type="component" value="Unassembled WGS sequence"/>
</dbReference>
<keyword evidence="2" id="KW-1185">Reference proteome</keyword>
<proteinExistence type="predicted"/>
<evidence type="ECO:0000313" key="1">
    <source>
        <dbReference type="EMBL" id="MBS3022096.1"/>
    </source>
</evidence>
<organism evidence="1 2">
    <name type="scientific">Comamonas brasiliensis</name>
    <dbReference type="NCBI Taxonomy" id="1812482"/>
    <lineage>
        <taxon>Bacteria</taxon>
        <taxon>Pseudomonadati</taxon>
        <taxon>Pseudomonadota</taxon>
        <taxon>Betaproteobacteria</taxon>
        <taxon>Burkholderiales</taxon>
        <taxon>Comamonadaceae</taxon>
        <taxon>Comamonas</taxon>
    </lineage>
</organism>
<protein>
    <submittedName>
        <fullName evidence="1">Uncharacterized protein</fullName>
    </submittedName>
</protein>
<dbReference type="EMBL" id="JAANES010000008">
    <property type="protein sequence ID" value="MBS3022096.1"/>
    <property type="molecule type" value="Genomic_DNA"/>
</dbReference>
<accession>A0ABS5M006</accession>
<name>A0ABS5M006_9BURK</name>
<gene>
    <name evidence="1" type="ORF">DJFAAGMI_04877</name>
</gene>
<sequence length="230" mass="27062">MIEISVNESEEIYNLVKSMGAAVMCINFEEDNMENIEKARNFIDEHTCSVDFITKEDFIRTAELNNSKHWKTQPLENRWEYHEKSIQILKSLQISNPDEVLEIGTVGMQLLPGSETMDIEGYWNYEGKNPTYLHDARKTPWPPEKKYKAIVALRVFQYLAPFQDIAFNEAKKLGENLIIVTPRGREYIPKGMEETKGITYEEFLEWNDGIPPDFHQEMKLGDFYYWNFKK</sequence>
<evidence type="ECO:0000313" key="2">
    <source>
        <dbReference type="Proteomes" id="UP001647436"/>
    </source>
</evidence>
<reference evidence="1 2" key="1">
    <citation type="submission" date="2020-03" db="EMBL/GenBank/DDBJ databases">
        <title>The role of nitrogen metabolism on polyethylene biodegradation.</title>
        <authorList>
            <person name="Peixoto J."/>
            <person name="Vizzotto C.S."/>
            <person name="Ramos A."/>
            <person name="Alves G."/>
            <person name="Steindorff A."/>
            <person name="Kruger R."/>
        </authorList>
    </citation>
    <scope>NUCLEOTIDE SEQUENCE [LARGE SCALE GENOMIC DNA]</scope>
    <source>
        <strain evidence="1 2">PE63</strain>
    </source>
</reference>
<comment type="caution">
    <text evidence="1">The sequence shown here is derived from an EMBL/GenBank/DDBJ whole genome shotgun (WGS) entry which is preliminary data.</text>
</comment>